<dbReference type="PROSITE" id="PS50206">
    <property type="entry name" value="RHODANESE_3"/>
    <property type="match status" value="1"/>
</dbReference>
<dbReference type="InterPro" id="IPR036314">
    <property type="entry name" value="SOD_C_sf"/>
</dbReference>
<dbReference type="PANTHER" id="PTHR11404:SF6">
    <property type="entry name" value="SUPEROXIDE DISMUTASE [MN], MITOCHONDRIAL"/>
    <property type="match status" value="1"/>
</dbReference>
<comment type="caution">
    <text evidence="6">The sequence shown here is derived from an EMBL/GenBank/DDBJ whole genome shotgun (WGS) entry which is preliminary data.</text>
</comment>
<keyword evidence="4" id="KW-0560">Oxidoreductase</keyword>
<name>A0ABT1DBD3_9PROT</name>
<proteinExistence type="inferred from homology"/>
<comment type="similarity">
    <text evidence="1">Belongs to the iron/manganese superoxide dismutase family.</text>
</comment>
<dbReference type="Proteomes" id="UP001523392">
    <property type="component" value="Unassembled WGS sequence"/>
</dbReference>
<dbReference type="RefSeq" id="WP_305880021.1">
    <property type="nucleotide sequence ID" value="NZ_JAFIRR010000181.1"/>
</dbReference>
<dbReference type="Gene3D" id="3.40.250.10">
    <property type="entry name" value="Rhodanese-like domain"/>
    <property type="match status" value="1"/>
</dbReference>
<organism evidence="6 7">
    <name type="scientific">Siccirubricoccus soli</name>
    <dbReference type="NCBI Taxonomy" id="2899147"/>
    <lineage>
        <taxon>Bacteria</taxon>
        <taxon>Pseudomonadati</taxon>
        <taxon>Pseudomonadota</taxon>
        <taxon>Alphaproteobacteria</taxon>
        <taxon>Acetobacterales</taxon>
        <taxon>Roseomonadaceae</taxon>
        <taxon>Siccirubricoccus</taxon>
    </lineage>
</organism>
<dbReference type="SMART" id="SM00450">
    <property type="entry name" value="RHOD"/>
    <property type="match status" value="1"/>
</dbReference>
<keyword evidence="3" id="KW-0479">Metal-binding</keyword>
<evidence type="ECO:0000313" key="6">
    <source>
        <dbReference type="EMBL" id="MCO6419244.1"/>
    </source>
</evidence>
<dbReference type="InterPro" id="IPR050265">
    <property type="entry name" value="Fe/Mn_Superoxide_Dismutase"/>
</dbReference>
<evidence type="ECO:0000256" key="4">
    <source>
        <dbReference type="ARBA" id="ARBA00023002"/>
    </source>
</evidence>
<feature type="non-terminal residue" evidence="6">
    <location>
        <position position="1"/>
    </location>
</feature>
<sequence>IAANSMILHEAYFDALGGSGEPGCGLARALERDFGSVDRWRGEFTAMGKALAGGSGWVLLTWSERLGRLTNQWAADHCHTLADGAVVLALDMYEHAYALDFGARAGAYVDAFMRNIHWDRIEARHGRALDPAVPHPSWPNPDVPKVTAAELRAMLDRGDEVTLVDVCLAEDLSRRTDMLPGARFLAPEAIADWAGDLPRNRPVVAYCVYGFQVSGEATAELRRRGLDARMLAGGIAAWHAMGDPTVPLAPEHKQGDVR</sequence>
<evidence type="ECO:0000313" key="7">
    <source>
        <dbReference type="Proteomes" id="UP001523392"/>
    </source>
</evidence>
<accession>A0ABT1DBD3</accession>
<evidence type="ECO:0000256" key="1">
    <source>
        <dbReference type="ARBA" id="ARBA00008714"/>
    </source>
</evidence>
<dbReference type="EMBL" id="JAFIRR010000181">
    <property type="protein sequence ID" value="MCO6419244.1"/>
    <property type="molecule type" value="Genomic_DNA"/>
</dbReference>
<dbReference type="InterPro" id="IPR001763">
    <property type="entry name" value="Rhodanese-like_dom"/>
</dbReference>
<dbReference type="Gene3D" id="3.55.40.20">
    <property type="entry name" value="Iron/manganese superoxide dismutase, C-terminal domain"/>
    <property type="match status" value="1"/>
</dbReference>
<dbReference type="InterPro" id="IPR019832">
    <property type="entry name" value="Mn/Fe_SOD_C"/>
</dbReference>
<feature type="domain" description="Rhodanese" evidence="5">
    <location>
        <begin position="179"/>
        <end position="247"/>
    </location>
</feature>
<keyword evidence="7" id="KW-1185">Reference proteome</keyword>
<evidence type="ECO:0000256" key="2">
    <source>
        <dbReference type="ARBA" id="ARBA00012682"/>
    </source>
</evidence>
<dbReference type="SUPFAM" id="SSF54719">
    <property type="entry name" value="Fe,Mn superoxide dismutase (SOD), C-terminal domain"/>
    <property type="match status" value="1"/>
</dbReference>
<reference evidence="6 7" key="1">
    <citation type="submission" date="2021-12" db="EMBL/GenBank/DDBJ databases">
        <title>Siccirubricoccus leaddurans sp. nov., a high concentration Zn2+ tolerance bacterium.</title>
        <authorList>
            <person name="Cao Y."/>
        </authorList>
    </citation>
    <scope>NUCLEOTIDE SEQUENCE [LARGE SCALE GENOMIC DNA]</scope>
    <source>
        <strain evidence="6 7">KC 17139</strain>
    </source>
</reference>
<dbReference type="PANTHER" id="PTHR11404">
    <property type="entry name" value="SUPEROXIDE DISMUTASE 2"/>
    <property type="match status" value="1"/>
</dbReference>
<dbReference type="Pfam" id="PF02777">
    <property type="entry name" value="Sod_Fe_C"/>
    <property type="match status" value="1"/>
</dbReference>
<evidence type="ECO:0000259" key="5">
    <source>
        <dbReference type="PROSITE" id="PS50206"/>
    </source>
</evidence>
<dbReference type="InterPro" id="IPR036873">
    <property type="entry name" value="Rhodanese-like_dom_sf"/>
</dbReference>
<dbReference type="SUPFAM" id="SSF52821">
    <property type="entry name" value="Rhodanese/Cell cycle control phosphatase"/>
    <property type="match status" value="1"/>
</dbReference>
<protein>
    <recommendedName>
        <fullName evidence="2">superoxide dismutase</fullName>
        <ecNumber evidence="2">1.15.1.1</ecNumber>
    </recommendedName>
</protein>
<gene>
    <name evidence="6" type="ORF">JYK14_24225</name>
</gene>
<dbReference type="EC" id="1.15.1.1" evidence="2"/>
<dbReference type="Pfam" id="PF00581">
    <property type="entry name" value="Rhodanese"/>
    <property type="match status" value="1"/>
</dbReference>
<evidence type="ECO:0000256" key="3">
    <source>
        <dbReference type="ARBA" id="ARBA00022723"/>
    </source>
</evidence>